<accession>U5ENR2</accession>
<dbReference type="PANTHER" id="PTHR16524:SF2">
    <property type="entry name" value="CELL DEATH REGULATOR AVEN"/>
    <property type="match status" value="1"/>
</dbReference>
<evidence type="ECO:0000313" key="2">
    <source>
        <dbReference type="EMBL" id="JAB55901.1"/>
    </source>
</evidence>
<organism evidence="2">
    <name type="scientific">Corethrella appendiculata</name>
    <dbReference type="NCBI Taxonomy" id="1370023"/>
    <lineage>
        <taxon>Eukaryota</taxon>
        <taxon>Metazoa</taxon>
        <taxon>Ecdysozoa</taxon>
        <taxon>Arthropoda</taxon>
        <taxon>Hexapoda</taxon>
        <taxon>Insecta</taxon>
        <taxon>Pterygota</taxon>
        <taxon>Neoptera</taxon>
        <taxon>Endopterygota</taxon>
        <taxon>Diptera</taxon>
        <taxon>Nematocera</taxon>
        <taxon>Culicoidea</taxon>
        <taxon>Chaoboridae</taxon>
        <taxon>Corethrella</taxon>
    </lineage>
</organism>
<dbReference type="InterPro" id="IPR026187">
    <property type="entry name" value="Aven"/>
</dbReference>
<feature type="compositionally biased region" description="Basic and acidic residues" evidence="1">
    <location>
        <begin position="235"/>
        <end position="244"/>
    </location>
</feature>
<evidence type="ECO:0000256" key="1">
    <source>
        <dbReference type="SAM" id="MobiDB-lite"/>
    </source>
</evidence>
<feature type="compositionally biased region" description="Basic and acidic residues" evidence="1">
    <location>
        <begin position="215"/>
        <end position="225"/>
    </location>
</feature>
<dbReference type="GO" id="GO:0010972">
    <property type="term" value="P:negative regulation of G2/M transition of mitotic cell cycle"/>
    <property type="evidence" value="ECO:0007669"/>
    <property type="project" value="TreeGrafter"/>
</dbReference>
<name>U5ENR2_9DIPT</name>
<protein>
    <submittedName>
        <fullName evidence="2">Putative apoptosis caspase activation inhibitor</fullName>
    </submittedName>
</protein>
<reference evidence="2" key="1">
    <citation type="journal article" date="2014" name="Insect Biochem. Mol. Biol.">
        <title>An insight into the sialome of the frog biting fly, Corethrella appendiculata.</title>
        <authorList>
            <person name="Ribeiro J.M.C."/>
            <person name="Chagas A.C."/>
            <person name="Pham V.M."/>
            <person name="Lounibos L.P."/>
            <person name="Calvo E."/>
        </authorList>
    </citation>
    <scope>NUCLEOTIDE SEQUENCE</scope>
    <source>
        <tissue evidence="2">Salivary glands</tissue>
    </source>
</reference>
<feature type="region of interest" description="Disordered" evidence="1">
    <location>
        <begin position="1"/>
        <end position="43"/>
    </location>
</feature>
<feature type="compositionally biased region" description="Polar residues" evidence="1">
    <location>
        <begin position="203"/>
        <end position="214"/>
    </location>
</feature>
<sequence length="254" mass="29689">MDKSYLRDKRKSDKSHKKVPHSSKHKPSNNPKNSSDVEFSNDDEIYSRRKLQNNWHRYEDNEASVSFDDESDENAADFQHLVERTASTSGHFFFKSEKTWENDLNPDALNTRTQFTKYFTLDTKNLNESLKCIPFYERQNYPVNLFDKVEINQMNMKAEICRNNYEKSLCKNDNLKPGKKKEEKPKKEIHLSTVEITSESCDKNSQITNELSQSIDEKLTLDEQPKASVNSSPDKTSKTAKEDMQDWLDNILDI</sequence>
<proteinExistence type="evidence at transcript level"/>
<feature type="compositionally biased region" description="Polar residues" evidence="1">
    <location>
        <begin position="29"/>
        <end position="38"/>
    </location>
</feature>
<feature type="region of interest" description="Disordered" evidence="1">
    <location>
        <begin position="203"/>
        <end position="254"/>
    </location>
</feature>
<dbReference type="PANTHER" id="PTHR16524">
    <property type="entry name" value="CELL DEATH REGULATOR AVEN"/>
    <property type="match status" value="1"/>
</dbReference>
<feature type="compositionally biased region" description="Basic and acidic residues" evidence="1">
    <location>
        <begin position="1"/>
        <end position="11"/>
    </location>
</feature>
<feature type="compositionally biased region" description="Basic residues" evidence="1">
    <location>
        <begin position="12"/>
        <end position="27"/>
    </location>
</feature>
<dbReference type="AlphaFoldDB" id="U5ENR2"/>
<dbReference type="EMBL" id="GANO01003970">
    <property type="protein sequence ID" value="JAB55901.1"/>
    <property type="molecule type" value="mRNA"/>
</dbReference>